<dbReference type="GeneID" id="92375669"/>
<evidence type="ECO:0000256" key="6">
    <source>
        <dbReference type="ARBA" id="ARBA00023180"/>
    </source>
</evidence>
<feature type="domain" description="Trypanosome variant surface glycoprotein C-terminal" evidence="10">
    <location>
        <begin position="210"/>
        <end position="312"/>
    </location>
</feature>
<feature type="domain" description="Trypanosome variant surface glycoprotein A-type N-terminal" evidence="9">
    <location>
        <begin position="40"/>
        <end position="176"/>
    </location>
</feature>
<dbReference type="EMBL" id="CZPT02001374">
    <property type="protein sequence ID" value="SCU70156.1"/>
    <property type="molecule type" value="Genomic_DNA"/>
</dbReference>
<evidence type="ECO:0000256" key="2">
    <source>
        <dbReference type="ARBA" id="ARBA00004609"/>
    </source>
</evidence>
<dbReference type="GO" id="GO:0098552">
    <property type="term" value="C:side of membrane"/>
    <property type="evidence" value="ECO:0007669"/>
    <property type="project" value="UniProtKB-KW"/>
</dbReference>
<dbReference type="VEuPathDB" id="TriTrypDB:TEOVI_000172900"/>
<name>A0A1G4IDC7_TRYEQ</name>
<evidence type="ECO:0000256" key="7">
    <source>
        <dbReference type="ARBA" id="ARBA00023288"/>
    </source>
</evidence>
<evidence type="ECO:0000256" key="5">
    <source>
        <dbReference type="ARBA" id="ARBA00023136"/>
    </source>
</evidence>
<dbReference type="Pfam" id="PF00913">
    <property type="entry name" value="Trypan_glycop"/>
    <property type="match status" value="1"/>
</dbReference>
<dbReference type="GO" id="GO:0042783">
    <property type="term" value="P:symbiont-mediated evasion of host immune response"/>
    <property type="evidence" value="ECO:0007669"/>
    <property type="project" value="InterPro"/>
</dbReference>
<dbReference type="Pfam" id="PF10659">
    <property type="entry name" value="Trypan_glycop_C"/>
    <property type="match status" value="1"/>
</dbReference>
<keyword evidence="5" id="KW-0472">Membrane</keyword>
<dbReference type="InterPro" id="IPR019609">
    <property type="entry name" value="Variant_surf_glycoprt_trypan_C"/>
</dbReference>
<evidence type="ECO:0000313" key="11">
    <source>
        <dbReference type="EMBL" id="SCU70156.1"/>
    </source>
</evidence>
<evidence type="ECO:0000313" key="12">
    <source>
        <dbReference type="Proteomes" id="UP000195570"/>
    </source>
</evidence>
<dbReference type="AlphaFoldDB" id="A0A1G4IDC7"/>
<comment type="caution">
    <text evidence="11">The sequence shown here is derived from an EMBL/GenBank/DDBJ whole genome shotgun (WGS) entry which is preliminary data.</text>
</comment>
<evidence type="ECO:0000259" key="10">
    <source>
        <dbReference type="Pfam" id="PF10659"/>
    </source>
</evidence>
<evidence type="ECO:0000256" key="3">
    <source>
        <dbReference type="ARBA" id="ARBA00022475"/>
    </source>
</evidence>
<evidence type="ECO:0000256" key="4">
    <source>
        <dbReference type="ARBA" id="ARBA00022622"/>
    </source>
</evidence>
<feature type="region of interest" description="Disordered" evidence="8">
    <location>
        <begin position="1"/>
        <end position="21"/>
    </location>
</feature>
<accession>A0A1G4IDC7</accession>
<protein>
    <submittedName>
        <fullName evidence="11">Trypanosome variant surface glycoprotein (A-type)/Trypanosome variant surface glycoprotein C-terminal domain containing protein, putative</fullName>
    </submittedName>
</protein>
<keyword evidence="6" id="KW-0325">Glycoprotein</keyword>
<dbReference type="Proteomes" id="UP000195570">
    <property type="component" value="Unassembled WGS sequence"/>
</dbReference>
<dbReference type="RefSeq" id="XP_067081016.1">
    <property type="nucleotide sequence ID" value="XM_067224915.1"/>
</dbReference>
<comment type="function">
    <text evidence="1">VSG forms a coat on the surface of the parasite. The trypanosome evades the immune response of the host by expressing a series of antigenically distinct VSGs from an estimated 1000 VSG genes.</text>
</comment>
<keyword evidence="4" id="KW-0336">GPI-anchor</keyword>
<comment type="subcellular location">
    <subcellularLocation>
        <location evidence="2">Cell membrane</location>
        <topology evidence="2">Lipid-anchor</topology>
        <topology evidence="2">GPI-anchor</topology>
    </subcellularLocation>
</comment>
<proteinExistence type="predicted"/>
<evidence type="ECO:0000256" key="8">
    <source>
        <dbReference type="SAM" id="MobiDB-lite"/>
    </source>
</evidence>
<dbReference type="Gene3D" id="3.30.1680.30">
    <property type="match status" value="1"/>
</dbReference>
<keyword evidence="7" id="KW-0449">Lipoprotein</keyword>
<keyword evidence="3" id="KW-1003">Cell membrane</keyword>
<reference evidence="11" key="1">
    <citation type="submission" date="2016-09" db="EMBL/GenBank/DDBJ databases">
        <authorList>
            <person name="Hebert L."/>
            <person name="Moumen B."/>
        </authorList>
    </citation>
    <scope>NUCLEOTIDE SEQUENCE [LARGE SCALE GENOMIC DNA]</scope>
    <source>
        <strain evidence="11">OVI</strain>
    </source>
</reference>
<dbReference type="Gene3D" id="1.10.470.10">
    <property type="entry name" value="Variant Surface Glycoprotein, subunit A, domain 2"/>
    <property type="match status" value="1"/>
</dbReference>
<gene>
    <name evidence="11" type="ORF">TEOVI_000172900</name>
</gene>
<evidence type="ECO:0000256" key="1">
    <source>
        <dbReference type="ARBA" id="ARBA00002523"/>
    </source>
</evidence>
<dbReference type="InterPro" id="IPR001812">
    <property type="entry name" value="Trypano_VSG_A_N_dom"/>
</dbReference>
<organism evidence="11 12">
    <name type="scientific">Trypanosoma equiperdum</name>
    <dbReference type="NCBI Taxonomy" id="5694"/>
    <lineage>
        <taxon>Eukaryota</taxon>
        <taxon>Discoba</taxon>
        <taxon>Euglenozoa</taxon>
        <taxon>Kinetoplastea</taxon>
        <taxon>Metakinetoplastina</taxon>
        <taxon>Trypanosomatida</taxon>
        <taxon>Trypanosomatidae</taxon>
        <taxon>Trypanosoma</taxon>
    </lineage>
</organism>
<evidence type="ECO:0000259" key="9">
    <source>
        <dbReference type="Pfam" id="PF00913"/>
    </source>
</evidence>
<dbReference type="GO" id="GO:0005886">
    <property type="term" value="C:plasma membrane"/>
    <property type="evidence" value="ECO:0007669"/>
    <property type="project" value="UniProtKB-SubCell"/>
</dbReference>
<sequence>MRRVQGSKWKRHRQCRHTHRNWQRQSHLSTWRNRSYGTGTARQASLADFTGSDRTNAETFFGKTHNKIQELRREPLTNVEANLKKLLHHLKEQPEAITYLKIELAARTDNKKPTDFNSQDATIKTQYFGDDNDKMDALAAKVNDAKTLGAPGRQRELSNLSELTLTDQLEDALYFYLGTSHEANKALRDKITKLESDLAFQKGKSPESNCNKLESTEKCNEEKICSWYKEVKVGKKNCQFNSTKAKEKGVSVLEAQTADGGSKATSACTRKQQEECTKAPGCKWKEKKCKDTSFLVNKKFSLRMYAAFMSFLF</sequence>
<keyword evidence="12" id="KW-1185">Reference proteome</keyword>
<dbReference type="SUPFAM" id="SSF58087">
    <property type="entry name" value="Variant surface glycoprotein (N-terminal domain)"/>
    <property type="match status" value="1"/>
</dbReference>
<dbReference type="Gene3D" id="3.30.1680.40">
    <property type="match status" value="1"/>
</dbReference>